<sequence>MTVLNVLSTNSVAADATEYQTVQTGYYRVVATAGDATIAFNDGPAVTLIQDQALLLKGGKPGAARILKATDSATAVYTLGHNLGEVANTHPFSVGDFIAVVDDSTSPAIGSEFLSAGTVGKKITAITGSTITTDVDSSAASADYTYAYSGSQALVQRAVKIAVTGQAVVVEEVQVVGG</sequence>
<gene>
    <name evidence="1" type="ORF">SWYG_00077</name>
</gene>
<dbReference type="InterPro" id="IPR055667">
    <property type="entry name" value="DUF7243"/>
</dbReference>
<protein>
    <submittedName>
        <fullName evidence="1">Uncharacterized protein</fullName>
    </submittedName>
</protein>
<reference evidence="1 2" key="1">
    <citation type="submission" date="2010-09" db="EMBL/GenBank/DDBJ databases">
        <title>The Genome Sequence of Synechococcus phage S-IOM18.</title>
        <authorList>
            <consortium name="The Broad Institute Genome Sequencing Platform"/>
            <person name="Henn M.R."/>
            <person name="Clokie M."/>
            <person name="Levin J."/>
            <person name="Malboeuf C."/>
            <person name="Casali M."/>
            <person name="Russ C."/>
            <person name="Lennon N."/>
            <person name="Chapman S.B."/>
            <person name="Erlich R."/>
            <person name="Young S.K."/>
            <person name="Yandava C."/>
            <person name="Zeng Q."/>
            <person name="Fitzgerald M.F."/>
            <person name="Alvarado L."/>
            <person name="Anderson S."/>
            <person name="Berlin A."/>
            <person name="Chen Z."/>
            <person name="Freedman E."/>
            <person name="Gellesch M."/>
            <person name="Goldberg J."/>
            <person name="Green L."/>
            <person name="Griggs A."/>
            <person name="Gujja S."/>
            <person name="Heilman E.R."/>
            <person name="Heiman D."/>
            <person name="Hollinger A."/>
            <person name="Howarth C."/>
            <person name="Larson L."/>
            <person name="Mehta T."/>
            <person name="Neiman D."/>
            <person name="Pearson M."/>
            <person name="Roberts A."/>
            <person name="Ryan E."/>
            <person name="Saif S."/>
            <person name="Shea T."/>
            <person name="Shenoy N."/>
            <person name="Sisk P."/>
            <person name="Stolte C."/>
            <person name="Sykes S."/>
            <person name="White J."/>
            <person name="Haas B."/>
            <person name="Nusbaum C."/>
            <person name="Birren B."/>
        </authorList>
    </citation>
    <scope>NUCLEOTIDE SEQUENCE [LARGE SCALE GENOMIC DNA]</scope>
    <source>
        <strain evidence="1 2">S-IOM18</strain>
    </source>
</reference>
<dbReference type="Proteomes" id="UP000204294">
    <property type="component" value="Segment"/>
</dbReference>
<evidence type="ECO:0000313" key="1">
    <source>
        <dbReference type="EMBL" id="AGN33589.1"/>
    </source>
</evidence>
<organism evidence="1 2">
    <name type="scientific">Synechococcus phage S-IOM18</name>
    <dbReference type="NCBI Taxonomy" id="754039"/>
    <lineage>
        <taxon>Viruses</taxon>
        <taxon>Duplodnaviria</taxon>
        <taxon>Heunggongvirae</taxon>
        <taxon>Uroviricota</taxon>
        <taxon>Caudoviricetes</taxon>
        <taxon>Pantevenvirales</taxon>
        <taxon>Kyanoviridae</taxon>
        <taxon>Tefnutvirus</taxon>
        <taxon>Tefnutvirus siom18</taxon>
    </lineage>
</organism>
<dbReference type="OrthoDB" id="13717at10239"/>
<accession>R9TQ16</accession>
<evidence type="ECO:0000313" key="2">
    <source>
        <dbReference type="Proteomes" id="UP000204294"/>
    </source>
</evidence>
<dbReference type="EMBL" id="HQ317383">
    <property type="protein sequence ID" value="AGN33589.1"/>
    <property type="molecule type" value="Genomic_DNA"/>
</dbReference>
<dbReference type="GeneID" id="16045364"/>
<dbReference type="KEGG" id="vg:16045364"/>
<keyword evidence="2" id="KW-1185">Reference proteome</keyword>
<dbReference type="Pfam" id="PF23891">
    <property type="entry name" value="DUF7243"/>
    <property type="match status" value="1"/>
</dbReference>
<dbReference type="RefSeq" id="YP_008126403.1">
    <property type="nucleotide sequence ID" value="NC_021536.1"/>
</dbReference>
<proteinExistence type="predicted"/>
<name>R9TQ16_9CAUD</name>